<dbReference type="EMBL" id="JBFOLK010000002">
    <property type="protein sequence ID" value="KAL2532069.1"/>
    <property type="molecule type" value="Genomic_DNA"/>
</dbReference>
<evidence type="ECO:0000256" key="4">
    <source>
        <dbReference type="ARBA" id="ARBA00023136"/>
    </source>
</evidence>
<evidence type="ECO:0000256" key="3">
    <source>
        <dbReference type="ARBA" id="ARBA00022989"/>
    </source>
</evidence>
<reference evidence="7" key="1">
    <citation type="submission" date="2024-07" db="EMBL/GenBank/DDBJ databases">
        <title>Two chromosome-level genome assemblies of Korean endemic species Abeliophyllum distichum and Forsythia ovata (Oleaceae).</title>
        <authorList>
            <person name="Jang H."/>
        </authorList>
    </citation>
    <scope>NUCLEOTIDE SEQUENCE [LARGE SCALE GENOMIC DNA]</scope>
</reference>
<proteinExistence type="predicted"/>
<dbReference type="PANTHER" id="PTHR43394">
    <property type="entry name" value="ATP-DEPENDENT PERMEASE MDL1, MITOCHONDRIAL"/>
    <property type="match status" value="1"/>
</dbReference>
<accession>A0ABD1V432</accession>
<dbReference type="Gene3D" id="3.40.50.300">
    <property type="entry name" value="P-loop containing nucleotide triphosphate hydrolases"/>
    <property type="match status" value="1"/>
</dbReference>
<dbReference type="Gene3D" id="1.20.1560.10">
    <property type="entry name" value="ABC transporter type 1, transmembrane domain"/>
    <property type="match status" value="1"/>
</dbReference>
<keyword evidence="2" id="KW-0812">Transmembrane</keyword>
<dbReference type="InterPro" id="IPR039421">
    <property type="entry name" value="Type_1_exporter"/>
</dbReference>
<dbReference type="InterPro" id="IPR027417">
    <property type="entry name" value="P-loop_NTPase"/>
</dbReference>
<evidence type="ECO:0000256" key="5">
    <source>
        <dbReference type="SAM" id="MobiDB-lite"/>
    </source>
</evidence>
<keyword evidence="3" id="KW-1133">Transmembrane helix</keyword>
<dbReference type="PANTHER" id="PTHR43394:SF18">
    <property type="entry name" value="ABC TRANSPORTER B FAMILY MEMBER 11-LIKE"/>
    <property type="match status" value="1"/>
</dbReference>
<feature type="region of interest" description="Disordered" evidence="5">
    <location>
        <begin position="1"/>
        <end position="25"/>
    </location>
</feature>
<evidence type="ECO:0000256" key="2">
    <source>
        <dbReference type="ARBA" id="ARBA00022692"/>
    </source>
</evidence>
<dbReference type="SUPFAM" id="SSF90123">
    <property type="entry name" value="ABC transporter transmembrane region"/>
    <property type="match status" value="1"/>
</dbReference>
<dbReference type="FunFam" id="1.20.1560.10:FF:000396">
    <property type="entry name" value="Uncharacterized protein"/>
    <property type="match status" value="1"/>
</dbReference>
<protein>
    <submittedName>
        <fullName evidence="6">ABC transporter B family member 11</fullName>
    </submittedName>
</protein>
<dbReference type="InterPro" id="IPR011009">
    <property type="entry name" value="Kinase-like_dom_sf"/>
</dbReference>
<gene>
    <name evidence="6" type="ORF">Adt_05420</name>
</gene>
<dbReference type="GO" id="GO:0016020">
    <property type="term" value="C:membrane"/>
    <property type="evidence" value="ECO:0007669"/>
    <property type="project" value="UniProtKB-SubCell"/>
</dbReference>
<dbReference type="InterPro" id="IPR036640">
    <property type="entry name" value="ABC1_TM_sf"/>
</dbReference>
<keyword evidence="4" id="KW-0472">Membrane</keyword>
<comment type="caution">
    <text evidence="6">The sequence shown here is derived from an EMBL/GenBank/DDBJ whole genome shotgun (WGS) entry which is preliminary data.</text>
</comment>
<dbReference type="Proteomes" id="UP001604336">
    <property type="component" value="Unassembled WGS sequence"/>
</dbReference>
<evidence type="ECO:0000256" key="1">
    <source>
        <dbReference type="ARBA" id="ARBA00004141"/>
    </source>
</evidence>
<dbReference type="AlphaFoldDB" id="A0ABD1V432"/>
<evidence type="ECO:0000313" key="7">
    <source>
        <dbReference type="Proteomes" id="UP001604336"/>
    </source>
</evidence>
<feature type="compositionally biased region" description="Polar residues" evidence="5">
    <location>
        <begin position="1"/>
        <end position="16"/>
    </location>
</feature>
<organism evidence="6 7">
    <name type="scientific">Abeliophyllum distichum</name>
    <dbReference type="NCBI Taxonomy" id="126358"/>
    <lineage>
        <taxon>Eukaryota</taxon>
        <taxon>Viridiplantae</taxon>
        <taxon>Streptophyta</taxon>
        <taxon>Embryophyta</taxon>
        <taxon>Tracheophyta</taxon>
        <taxon>Spermatophyta</taxon>
        <taxon>Magnoliopsida</taxon>
        <taxon>eudicotyledons</taxon>
        <taxon>Gunneridae</taxon>
        <taxon>Pentapetalae</taxon>
        <taxon>asterids</taxon>
        <taxon>lamiids</taxon>
        <taxon>Lamiales</taxon>
        <taxon>Oleaceae</taxon>
        <taxon>Forsythieae</taxon>
        <taxon>Abeliophyllum</taxon>
    </lineage>
</organism>
<dbReference type="SUPFAM" id="SSF56112">
    <property type="entry name" value="Protein kinase-like (PK-like)"/>
    <property type="match status" value="1"/>
</dbReference>
<sequence length="209" mass="22729">MHGPSRLSNGVKSLSPPTSPHHRHGRARLVEDGKITFSDVFHVFFALTMAAIAISQSSSFAPDSNKAKSAAASIFAMLDRKSKIDPSDEAGLTLESVKGEIELKHVSFKYPTRPDIQIFRDLSLAIHSGKVNMTQKSGTLFSIIDSRMGSYRSKCMEKFVPLAFSCCQDKPEERPSMLEVVRELENILRLRKVGTPAAVVAAPAAGAGD</sequence>
<name>A0ABD1V432_9LAMI</name>
<evidence type="ECO:0000313" key="6">
    <source>
        <dbReference type="EMBL" id="KAL2532069.1"/>
    </source>
</evidence>
<comment type="subcellular location">
    <subcellularLocation>
        <location evidence="1">Membrane</location>
        <topology evidence="1">Multi-pass membrane protein</topology>
    </subcellularLocation>
</comment>
<keyword evidence="7" id="KW-1185">Reference proteome</keyword>